<evidence type="ECO:0000313" key="2">
    <source>
        <dbReference type="EMBL" id="KAK6500800.1"/>
    </source>
</evidence>
<organism evidence="2 3">
    <name type="scientific">Arthrobotrys conoides</name>
    <dbReference type="NCBI Taxonomy" id="74498"/>
    <lineage>
        <taxon>Eukaryota</taxon>
        <taxon>Fungi</taxon>
        <taxon>Dikarya</taxon>
        <taxon>Ascomycota</taxon>
        <taxon>Pezizomycotina</taxon>
        <taxon>Orbiliomycetes</taxon>
        <taxon>Orbiliales</taxon>
        <taxon>Orbiliaceae</taxon>
        <taxon>Arthrobotrys</taxon>
    </lineage>
</organism>
<comment type="caution">
    <text evidence="2">The sequence shown here is derived from an EMBL/GenBank/DDBJ whole genome shotgun (WGS) entry which is preliminary data.</text>
</comment>
<feature type="compositionally biased region" description="Polar residues" evidence="1">
    <location>
        <begin position="1"/>
        <end position="28"/>
    </location>
</feature>
<feature type="compositionally biased region" description="Basic and acidic residues" evidence="1">
    <location>
        <begin position="32"/>
        <end position="46"/>
    </location>
</feature>
<dbReference type="Proteomes" id="UP001307849">
    <property type="component" value="Unassembled WGS sequence"/>
</dbReference>
<evidence type="ECO:0000313" key="3">
    <source>
        <dbReference type="Proteomes" id="UP001307849"/>
    </source>
</evidence>
<evidence type="ECO:0000256" key="1">
    <source>
        <dbReference type="SAM" id="MobiDB-lite"/>
    </source>
</evidence>
<dbReference type="EMBL" id="JAVHJM010000012">
    <property type="protein sequence ID" value="KAK6500800.1"/>
    <property type="molecule type" value="Genomic_DNA"/>
</dbReference>
<accession>A0AAN8NCX2</accession>
<reference evidence="2 3" key="1">
    <citation type="submission" date="2019-10" db="EMBL/GenBank/DDBJ databases">
        <authorList>
            <person name="Palmer J.M."/>
        </authorList>
    </citation>
    <scope>NUCLEOTIDE SEQUENCE [LARGE SCALE GENOMIC DNA]</scope>
    <source>
        <strain evidence="2 3">TWF506</strain>
    </source>
</reference>
<gene>
    <name evidence="2" type="ORF">TWF506_003563</name>
</gene>
<feature type="region of interest" description="Disordered" evidence="1">
    <location>
        <begin position="1"/>
        <end position="46"/>
    </location>
</feature>
<dbReference type="AlphaFoldDB" id="A0AAN8NCX2"/>
<proteinExistence type="predicted"/>
<name>A0AAN8NCX2_9PEZI</name>
<sequence>MSNFSMPDNGGNFRSPSDSNSGASTGISQGCRFEKHPRTVEATEAEKEREAARKLVAKKLNAVQQLAELSLYTEALGSKRARKATARYLSEALDILDDLGPEFEEVIALKVIRGIESKSLKETVAMMMYDKELKLHNVANILKATTDGMGEWNLASLMLMDE</sequence>
<keyword evidence="3" id="KW-1185">Reference proteome</keyword>
<protein>
    <submittedName>
        <fullName evidence="2">Uncharacterized protein</fullName>
    </submittedName>
</protein>